<feature type="region of interest" description="Disordered" evidence="3">
    <location>
        <begin position="414"/>
        <end position="452"/>
    </location>
</feature>
<dbReference type="InterPro" id="IPR000719">
    <property type="entry name" value="Prot_kinase_dom"/>
</dbReference>
<dbReference type="AlphaFoldDB" id="A0A5J4V8W9"/>
<keyword evidence="5" id="KW-0418">Kinase</keyword>
<dbReference type="EMBL" id="SNRW01008805">
    <property type="protein sequence ID" value="KAA6378957.1"/>
    <property type="molecule type" value="Genomic_DNA"/>
</dbReference>
<dbReference type="PROSITE" id="PS50011">
    <property type="entry name" value="PROTEIN_KINASE_DOM"/>
    <property type="match status" value="1"/>
</dbReference>
<dbReference type="InterPro" id="IPR047173">
    <property type="entry name" value="STRAD_A/B-like"/>
</dbReference>
<dbReference type="GO" id="GO:0004672">
    <property type="term" value="F:protein kinase activity"/>
    <property type="evidence" value="ECO:0007669"/>
    <property type="project" value="InterPro"/>
</dbReference>
<accession>A0A5J4V8W9</accession>
<feature type="region of interest" description="Disordered" evidence="3">
    <location>
        <begin position="466"/>
        <end position="525"/>
    </location>
</feature>
<reference evidence="5 6" key="1">
    <citation type="submission" date="2019-03" db="EMBL/GenBank/DDBJ databases">
        <title>Single cell metagenomics reveals metabolic interactions within the superorganism composed of flagellate Streblomastix strix and complex community of Bacteroidetes bacteria on its surface.</title>
        <authorList>
            <person name="Treitli S.C."/>
            <person name="Kolisko M."/>
            <person name="Husnik F."/>
            <person name="Keeling P."/>
            <person name="Hampl V."/>
        </authorList>
    </citation>
    <scope>NUCLEOTIDE SEQUENCE [LARGE SCALE GENOMIC DNA]</scope>
    <source>
        <strain evidence="5">ST1C</strain>
    </source>
</reference>
<evidence type="ECO:0000256" key="2">
    <source>
        <dbReference type="PROSITE-ProRule" id="PRU10141"/>
    </source>
</evidence>
<dbReference type="SUPFAM" id="SSF56112">
    <property type="entry name" value="Protein kinase-like (PK-like)"/>
    <property type="match status" value="1"/>
</dbReference>
<comment type="caution">
    <text evidence="5">The sequence shown here is derived from an EMBL/GenBank/DDBJ whole genome shotgun (WGS) entry which is preliminary data.</text>
</comment>
<feature type="compositionally biased region" description="Acidic residues" evidence="3">
    <location>
        <begin position="238"/>
        <end position="259"/>
    </location>
</feature>
<dbReference type="GO" id="GO:0043539">
    <property type="term" value="F:protein serine/threonine kinase activator activity"/>
    <property type="evidence" value="ECO:0007669"/>
    <property type="project" value="InterPro"/>
</dbReference>
<protein>
    <submittedName>
        <fullName evidence="5">Putative Serine/threonine-protein kinase OSR1</fullName>
    </submittedName>
</protein>
<feature type="region of interest" description="Disordered" evidence="3">
    <location>
        <begin position="233"/>
        <end position="285"/>
    </location>
</feature>
<name>A0A5J4V8W9_9EUKA</name>
<sequence>MEDFFEFPARANGYKLLYEIGQGSSAKVWRANCVSLNQDVAIKIIDLEKVVGTFDTVLKEIRVLSSSKHKNISNILISFVNESELWLVMPLFVGSCLAIMRAVFKHGFNEHVIAVILRSSVRALEYIHNQGQIHRDVKAGNLLISALGTIALSDFGVSGLLIENGERKQERRTFVGTPCWMAPELIDINLGYDSKIDIWAIGITAVELANGKAPLSDLPPMKVLTMILKGPPPILTDNEVDNESDSQDSSSDSDSDSDDAAQKQKKQKTAKKQAAQAKPKPTSAQNLLNELNDLDDDDPVAEDGQSRTSWAKVSVQKHIQSKLISNSKPFSNSFKDFVQQCLQTDPKKRPSASKLLEHKFLSRAKGEEILLKEILRWILPDEELINLQQQTLRTLNKASISTLKQSLQTKIAATTSQQGQTIRQAHDAVIQGSSEGASSSSQLQQPGQQQTHQVSAFDAIAVKIEGASTQDKQSSSDEKKEDSKSEENKKQVDEKDLWDFQIDENKKETDQNQVKCMDQIPSKSGAKWPKSVLKVFKFTDRRAERLTWRATQRGACSRQGRVK</sequence>
<feature type="compositionally biased region" description="Basic and acidic residues" evidence="3">
    <location>
        <begin position="474"/>
        <end position="510"/>
    </location>
</feature>
<dbReference type="OrthoDB" id="248923at2759"/>
<organism evidence="5 6">
    <name type="scientific">Streblomastix strix</name>
    <dbReference type="NCBI Taxonomy" id="222440"/>
    <lineage>
        <taxon>Eukaryota</taxon>
        <taxon>Metamonada</taxon>
        <taxon>Preaxostyla</taxon>
        <taxon>Oxymonadida</taxon>
        <taxon>Streblomastigidae</taxon>
        <taxon>Streblomastix</taxon>
    </lineage>
</organism>
<evidence type="ECO:0000256" key="3">
    <source>
        <dbReference type="SAM" id="MobiDB-lite"/>
    </source>
</evidence>
<dbReference type="Gene3D" id="3.30.200.20">
    <property type="entry name" value="Phosphorylase Kinase, domain 1"/>
    <property type="match status" value="1"/>
</dbReference>
<dbReference type="PANTHER" id="PTHR48014">
    <property type="entry name" value="SERINE/THREONINE-PROTEIN KINASE FRAY2"/>
    <property type="match status" value="1"/>
</dbReference>
<feature type="domain" description="Protein kinase" evidence="4">
    <location>
        <begin position="14"/>
        <end position="361"/>
    </location>
</feature>
<feature type="compositionally biased region" description="Polar residues" evidence="3">
    <location>
        <begin position="414"/>
        <end position="423"/>
    </location>
</feature>
<dbReference type="Proteomes" id="UP000324800">
    <property type="component" value="Unassembled WGS sequence"/>
</dbReference>
<dbReference type="Pfam" id="PF00069">
    <property type="entry name" value="Pkinase"/>
    <property type="match status" value="1"/>
</dbReference>
<keyword evidence="2" id="KW-0067">ATP-binding</keyword>
<feature type="compositionally biased region" description="Low complexity" evidence="3">
    <location>
        <begin position="272"/>
        <end position="285"/>
    </location>
</feature>
<keyword evidence="2" id="KW-0547">Nucleotide-binding</keyword>
<comment type="similarity">
    <text evidence="1">Belongs to the protein kinase superfamily. STE Ser/Thr protein kinase family. STE20 subfamily.</text>
</comment>
<feature type="binding site" evidence="2">
    <location>
        <position position="43"/>
    </location>
    <ligand>
        <name>ATP</name>
        <dbReference type="ChEBI" id="CHEBI:30616"/>
    </ligand>
</feature>
<keyword evidence="5" id="KW-0808">Transferase</keyword>
<evidence type="ECO:0000256" key="1">
    <source>
        <dbReference type="ARBA" id="ARBA00008874"/>
    </source>
</evidence>
<dbReference type="GO" id="GO:0005524">
    <property type="term" value="F:ATP binding"/>
    <property type="evidence" value="ECO:0007669"/>
    <property type="project" value="UniProtKB-UniRule"/>
</dbReference>
<dbReference type="InterPro" id="IPR011009">
    <property type="entry name" value="Kinase-like_dom_sf"/>
</dbReference>
<dbReference type="PROSITE" id="PS00107">
    <property type="entry name" value="PROTEIN_KINASE_ATP"/>
    <property type="match status" value="1"/>
</dbReference>
<dbReference type="Gene3D" id="1.10.510.10">
    <property type="entry name" value="Transferase(Phosphotransferase) domain 1"/>
    <property type="match status" value="1"/>
</dbReference>
<evidence type="ECO:0000313" key="5">
    <source>
        <dbReference type="EMBL" id="KAA6378957.1"/>
    </source>
</evidence>
<feature type="compositionally biased region" description="Low complexity" evidence="3">
    <location>
        <begin position="431"/>
        <end position="452"/>
    </location>
</feature>
<evidence type="ECO:0000259" key="4">
    <source>
        <dbReference type="PROSITE" id="PS50011"/>
    </source>
</evidence>
<dbReference type="SMART" id="SM00220">
    <property type="entry name" value="S_TKc"/>
    <property type="match status" value="1"/>
</dbReference>
<dbReference type="PANTHER" id="PTHR48014:SF21">
    <property type="entry name" value="SERINE_THREONINE-PROTEIN KINASE FRAY2"/>
    <property type="match status" value="1"/>
</dbReference>
<evidence type="ECO:0000313" key="6">
    <source>
        <dbReference type="Proteomes" id="UP000324800"/>
    </source>
</evidence>
<gene>
    <name evidence="5" type="ORF">EZS28_025517</name>
</gene>
<dbReference type="InterPro" id="IPR017441">
    <property type="entry name" value="Protein_kinase_ATP_BS"/>
</dbReference>
<proteinExistence type="inferred from homology"/>